<dbReference type="InterPro" id="IPR050216">
    <property type="entry name" value="LRR_domain-containing"/>
</dbReference>
<dbReference type="Pfam" id="PF00560">
    <property type="entry name" value="LRR_1"/>
    <property type="match status" value="1"/>
</dbReference>
<dbReference type="FunFam" id="3.80.10.10:FF:000141">
    <property type="entry name" value="Leucine-rich repeat-containing protein 59"/>
    <property type="match status" value="1"/>
</dbReference>
<dbReference type="Gene3D" id="3.80.10.10">
    <property type="entry name" value="Ribonuclease Inhibitor"/>
    <property type="match status" value="1"/>
</dbReference>
<protein>
    <recommendedName>
        <fullName evidence="14">Leucine-rich repeat-containing protein 59</fullName>
    </recommendedName>
</protein>
<keyword evidence="5" id="KW-0812">Transmembrane</keyword>
<dbReference type="PANTHER" id="PTHR48051:SF42">
    <property type="entry name" value="LEUCINE-RICH REPEAT-CONTAINING PROTEIN 18-LIKE"/>
    <property type="match status" value="1"/>
</dbReference>
<keyword evidence="9" id="KW-0735">Signal-anchor</keyword>
<evidence type="ECO:0000256" key="15">
    <source>
        <dbReference type="SAM" id="MobiDB-lite"/>
    </source>
</evidence>
<dbReference type="PRINTS" id="PR00019">
    <property type="entry name" value="LEURICHRPT"/>
</dbReference>
<dbReference type="PANTHER" id="PTHR48051">
    <property type="match status" value="1"/>
</dbReference>
<dbReference type="AlphaFoldDB" id="A0A835NGQ6"/>
<dbReference type="SMART" id="SM00369">
    <property type="entry name" value="LRR_TYP"/>
    <property type="match status" value="4"/>
</dbReference>
<evidence type="ECO:0000313" key="16">
    <source>
        <dbReference type="EMBL" id="KAG0115167.1"/>
    </source>
</evidence>
<evidence type="ECO:0000256" key="13">
    <source>
        <dbReference type="ARBA" id="ARBA00023242"/>
    </source>
</evidence>
<evidence type="ECO:0000313" key="17">
    <source>
        <dbReference type="EMBL" id="KAI1232397.1"/>
    </source>
</evidence>
<reference evidence="16" key="1">
    <citation type="submission" date="2020-10" db="EMBL/GenBank/DDBJ databases">
        <title>Feather gene expression reveals the developmental basis of iridescence in African starlings.</title>
        <authorList>
            <person name="Rubenstein D.R."/>
        </authorList>
    </citation>
    <scope>NUCLEOTIDE SEQUENCE</scope>
    <source>
        <strain evidence="16">SS15</strain>
        <tissue evidence="16">Liver</tissue>
    </source>
</reference>
<keyword evidence="10" id="KW-1133">Transmembrane helix</keyword>
<reference evidence="17 18" key="2">
    <citation type="journal article" date="2021" name="J. Hered.">
        <title>Feather Gene Expression Elucidates the Developmental Basis of Plumage Iridescence in African Starlings.</title>
        <authorList>
            <person name="Rubenstein D.R."/>
            <person name="Corvelo A."/>
            <person name="MacManes M.D."/>
            <person name="Maia R."/>
            <person name="Narzisi G."/>
            <person name="Rousaki A."/>
            <person name="Vandenabeele P."/>
            <person name="Shawkey M.D."/>
            <person name="Solomon J."/>
        </authorList>
    </citation>
    <scope>NUCLEOTIDE SEQUENCE [LARGE SCALE GENOMIC DNA]</scope>
    <source>
        <strain evidence="17">SS15</strain>
    </source>
</reference>
<dbReference type="GO" id="GO:0005789">
    <property type="term" value="C:endoplasmic reticulum membrane"/>
    <property type="evidence" value="ECO:0007669"/>
    <property type="project" value="UniProtKB-SubCell"/>
</dbReference>
<evidence type="ECO:0000313" key="18">
    <source>
        <dbReference type="Proteomes" id="UP000618051"/>
    </source>
</evidence>
<evidence type="ECO:0000256" key="12">
    <source>
        <dbReference type="ARBA" id="ARBA00023136"/>
    </source>
</evidence>
<keyword evidence="4" id="KW-0433">Leucine-rich repeat</keyword>
<keyword evidence="6" id="KW-0677">Repeat</keyword>
<feature type="region of interest" description="Disordered" evidence="15">
    <location>
        <begin position="151"/>
        <end position="242"/>
    </location>
</feature>
<keyword evidence="12" id="KW-0472">Membrane</keyword>
<comment type="caution">
    <text evidence="16">The sequence shown here is derived from an EMBL/GenBank/DDBJ whole genome shotgun (WGS) entry which is preliminary data.</text>
</comment>
<evidence type="ECO:0000256" key="4">
    <source>
        <dbReference type="ARBA" id="ARBA00022614"/>
    </source>
</evidence>
<organism evidence="16">
    <name type="scientific">Lamprotornis superbus</name>
    <dbReference type="NCBI Taxonomy" id="245042"/>
    <lineage>
        <taxon>Eukaryota</taxon>
        <taxon>Metazoa</taxon>
        <taxon>Chordata</taxon>
        <taxon>Craniata</taxon>
        <taxon>Vertebrata</taxon>
        <taxon>Euteleostomi</taxon>
        <taxon>Archelosauria</taxon>
        <taxon>Archosauria</taxon>
        <taxon>Dinosauria</taxon>
        <taxon>Saurischia</taxon>
        <taxon>Theropoda</taxon>
        <taxon>Coelurosauria</taxon>
        <taxon>Aves</taxon>
        <taxon>Neognathae</taxon>
        <taxon>Neoaves</taxon>
        <taxon>Telluraves</taxon>
        <taxon>Australaves</taxon>
        <taxon>Passeriformes</taxon>
        <taxon>Sturnidae</taxon>
        <taxon>Lamprotornis</taxon>
    </lineage>
</organism>
<evidence type="ECO:0000256" key="11">
    <source>
        <dbReference type="ARBA" id="ARBA00023054"/>
    </source>
</evidence>
<evidence type="ECO:0000256" key="8">
    <source>
        <dbReference type="ARBA" id="ARBA00022848"/>
    </source>
</evidence>
<evidence type="ECO:0000256" key="7">
    <source>
        <dbReference type="ARBA" id="ARBA00022824"/>
    </source>
</evidence>
<accession>A0A835NGQ6</accession>
<reference evidence="17" key="3">
    <citation type="submission" date="2022-01" db="EMBL/GenBank/DDBJ databases">
        <authorList>
            <person name="Rubenstein D.R."/>
        </authorList>
    </citation>
    <scope>NUCLEOTIDE SEQUENCE</scope>
    <source>
        <strain evidence="17">SS15</strain>
        <tissue evidence="17">Liver</tissue>
    </source>
</reference>
<proteinExistence type="predicted"/>
<evidence type="ECO:0000256" key="5">
    <source>
        <dbReference type="ARBA" id="ARBA00022692"/>
    </source>
</evidence>
<keyword evidence="18" id="KW-1185">Reference proteome</keyword>
<keyword evidence="11" id="KW-0175">Coiled coil</keyword>
<gene>
    <name evidence="17" type="ORF">IHE44_0006857</name>
    <name evidence="16" type="ORF">IHE44_006728</name>
</gene>
<dbReference type="Pfam" id="PF13855">
    <property type="entry name" value="LRR_8"/>
    <property type="match status" value="1"/>
</dbReference>
<evidence type="ECO:0000256" key="14">
    <source>
        <dbReference type="ARBA" id="ARBA00071424"/>
    </source>
</evidence>
<evidence type="ECO:0000256" key="1">
    <source>
        <dbReference type="ARBA" id="ARBA00004259"/>
    </source>
</evidence>
<dbReference type="EMBL" id="JADDUC010000239">
    <property type="protein sequence ID" value="KAG0115167.1"/>
    <property type="molecule type" value="Genomic_DNA"/>
</dbReference>
<evidence type="ECO:0000256" key="6">
    <source>
        <dbReference type="ARBA" id="ARBA00022737"/>
    </source>
</evidence>
<dbReference type="InterPro" id="IPR032675">
    <property type="entry name" value="LRR_dom_sf"/>
</dbReference>
<feature type="compositionally biased region" description="Basic and acidic residues" evidence="15">
    <location>
        <begin position="154"/>
        <end position="223"/>
    </location>
</feature>
<dbReference type="Proteomes" id="UP000618051">
    <property type="component" value="Unassembled WGS sequence"/>
</dbReference>
<dbReference type="OrthoDB" id="1394818at2759"/>
<sequence>MSRGGGKGLSLKDKLDGNELDLSLCDLNEVPVRELAALPKATVLDLSCNNLVSLPSDFCSLMHLVKLDLSKNRLQQLPLDFGRLVNLQHLDLLNNRLVTLPVSFAQLKNLKWLDLKDNPLDPVLAKVAGDCLDENQCKQAAVKVLQHMKAIQSEQDRQRQRKLQAEREMEKRREAEQRAKEAQERELRKREKAEEKERRRREYDAQKAAKQEMEKKTKKETVHTRKPASSSRPPQPPRHKPSWSRSVLRVLLFVLFCILCTLAACKLTELQHQPLCVSVNTLYEDVVAALQNHKTLQNMLQHNSQHKIQTEVRIVGSHLQVDASGQLGPNAPGGDATGNSLVLKHTGIIGSLQSTKDLLSTFHL</sequence>
<evidence type="ECO:0000256" key="10">
    <source>
        <dbReference type="ARBA" id="ARBA00022989"/>
    </source>
</evidence>
<keyword evidence="7" id="KW-0256">Endoplasmic reticulum</keyword>
<evidence type="ECO:0000256" key="3">
    <source>
        <dbReference type="ARBA" id="ARBA00004648"/>
    </source>
</evidence>
<dbReference type="InterPro" id="IPR003591">
    <property type="entry name" value="Leu-rich_rpt_typical-subtyp"/>
</dbReference>
<dbReference type="PROSITE" id="PS51450">
    <property type="entry name" value="LRR"/>
    <property type="match status" value="1"/>
</dbReference>
<comment type="subcellular location">
    <subcellularLocation>
        <location evidence="3">Endoplasmic reticulum membrane</location>
        <topology evidence="3">Single-pass type II membrane protein</topology>
    </subcellularLocation>
    <subcellularLocation>
        <location evidence="2">Microsome membrane</location>
        <topology evidence="2">Single-pass type II membrane protein</topology>
    </subcellularLocation>
    <subcellularLocation>
        <location evidence="1">Nucleus envelope</location>
    </subcellularLocation>
</comment>
<dbReference type="SUPFAM" id="SSF52058">
    <property type="entry name" value="L domain-like"/>
    <property type="match status" value="1"/>
</dbReference>
<evidence type="ECO:0000256" key="2">
    <source>
        <dbReference type="ARBA" id="ARBA00004464"/>
    </source>
</evidence>
<dbReference type="InterPro" id="IPR001611">
    <property type="entry name" value="Leu-rich_rpt"/>
</dbReference>
<name>A0A835NGQ6_9PASS</name>
<dbReference type="GO" id="GO:0005635">
    <property type="term" value="C:nuclear envelope"/>
    <property type="evidence" value="ECO:0007669"/>
    <property type="project" value="UniProtKB-SubCell"/>
</dbReference>
<dbReference type="EMBL" id="JADDUC020000022">
    <property type="protein sequence ID" value="KAI1232397.1"/>
    <property type="molecule type" value="Genomic_DNA"/>
</dbReference>
<keyword evidence="13" id="KW-0539">Nucleus</keyword>
<keyword evidence="8" id="KW-0492">Microsome</keyword>
<evidence type="ECO:0000256" key="9">
    <source>
        <dbReference type="ARBA" id="ARBA00022968"/>
    </source>
</evidence>